<dbReference type="EMBL" id="PNBA02000004">
    <property type="protein sequence ID" value="KAG6425880.1"/>
    <property type="molecule type" value="Genomic_DNA"/>
</dbReference>
<evidence type="ECO:0000256" key="1">
    <source>
        <dbReference type="SAM" id="MobiDB-lite"/>
    </source>
</evidence>
<proteinExistence type="predicted"/>
<comment type="caution">
    <text evidence="2">The sequence shown here is derived from an EMBL/GenBank/DDBJ whole genome shotgun (WGS) entry which is preliminary data.</text>
</comment>
<sequence>MKIEVEQATPTTFTSGSVIPTGIGPREWHRCRIEEARGRHKEALMHAVPTGSGGRCTFNYVPTVTATGIVPVPARSKGIVDYVGTCNIPYTYTQQAIDGGVVSSSLILPEMKSIGYTPDCGTSNYLFLTLSKIGQFGIGRAGCVPDYDSYGGLIAELSEARKVDVVAEVVREMM</sequence>
<feature type="compositionally biased region" description="Polar residues" evidence="1">
    <location>
        <begin position="8"/>
        <end position="18"/>
    </location>
</feature>
<protein>
    <submittedName>
        <fullName evidence="2">Uncharacterized protein</fullName>
    </submittedName>
</protein>
<reference evidence="2" key="1">
    <citation type="submission" date="2018-01" db="EMBL/GenBank/DDBJ databases">
        <authorList>
            <person name="Mao J.F."/>
        </authorList>
    </citation>
    <scope>NUCLEOTIDE SEQUENCE</scope>
    <source>
        <strain evidence="2">Huo1</strain>
        <tissue evidence="2">Leaf</tissue>
    </source>
</reference>
<name>A0A8X8Y415_SALSN</name>
<reference evidence="2" key="2">
    <citation type="submission" date="2020-08" db="EMBL/GenBank/DDBJ databases">
        <title>Plant Genome Project.</title>
        <authorList>
            <person name="Zhang R.-G."/>
        </authorList>
    </citation>
    <scope>NUCLEOTIDE SEQUENCE</scope>
    <source>
        <strain evidence="2">Huo1</strain>
        <tissue evidence="2">Leaf</tissue>
    </source>
</reference>
<evidence type="ECO:0000313" key="2">
    <source>
        <dbReference type="EMBL" id="KAG6425880.1"/>
    </source>
</evidence>
<dbReference type="Proteomes" id="UP000298416">
    <property type="component" value="Unassembled WGS sequence"/>
</dbReference>
<organism evidence="2">
    <name type="scientific">Salvia splendens</name>
    <name type="common">Scarlet sage</name>
    <dbReference type="NCBI Taxonomy" id="180675"/>
    <lineage>
        <taxon>Eukaryota</taxon>
        <taxon>Viridiplantae</taxon>
        <taxon>Streptophyta</taxon>
        <taxon>Embryophyta</taxon>
        <taxon>Tracheophyta</taxon>
        <taxon>Spermatophyta</taxon>
        <taxon>Magnoliopsida</taxon>
        <taxon>eudicotyledons</taxon>
        <taxon>Gunneridae</taxon>
        <taxon>Pentapetalae</taxon>
        <taxon>asterids</taxon>
        <taxon>lamiids</taxon>
        <taxon>Lamiales</taxon>
        <taxon>Lamiaceae</taxon>
        <taxon>Nepetoideae</taxon>
        <taxon>Mentheae</taxon>
        <taxon>Salviinae</taxon>
        <taxon>Salvia</taxon>
        <taxon>Salvia subgen. Calosphace</taxon>
        <taxon>core Calosphace</taxon>
    </lineage>
</organism>
<dbReference type="AlphaFoldDB" id="A0A8X8Y415"/>
<feature type="region of interest" description="Disordered" evidence="1">
    <location>
        <begin position="1"/>
        <end position="20"/>
    </location>
</feature>
<evidence type="ECO:0000313" key="3">
    <source>
        <dbReference type="Proteomes" id="UP000298416"/>
    </source>
</evidence>
<accession>A0A8X8Y415</accession>
<keyword evidence="3" id="KW-1185">Reference proteome</keyword>
<gene>
    <name evidence="2" type="ORF">SASPL_110088</name>
</gene>